<dbReference type="EMBL" id="CP027169">
    <property type="protein sequence ID" value="AVK06456.1"/>
    <property type="molecule type" value="Genomic_DNA"/>
</dbReference>
<evidence type="ECO:0000313" key="1">
    <source>
        <dbReference type="EMBL" id="AVK06456.1"/>
    </source>
</evidence>
<proteinExistence type="predicted"/>
<dbReference type="Proteomes" id="UP000238390">
    <property type="component" value="Chromosome"/>
</dbReference>
<evidence type="ECO:0000313" key="2">
    <source>
        <dbReference type="Proteomes" id="UP000238390"/>
    </source>
</evidence>
<reference evidence="1 2" key="1">
    <citation type="submission" date="2018-02" db="EMBL/GenBank/DDBJ databases">
        <title>FDA/CDC Antimicrobial Resistant Isolate Bank Genome Sequencing.</title>
        <authorList>
            <person name="Benahmed F.H."/>
            <person name="Lutgring J.D."/>
            <person name="Yoo B."/>
            <person name="Machado M."/>
            <person name="Brown A."/>
            <person name="McAllister G."/>
            <person name="Perry A."/>
            <person name="Halpin A.L."/>
            <person name="Vavikolanu K."/>
            <person name="Ott S."/>
            <person name="Zhao X."/>
            <person name="Tallon L.J."/>
            <person name="Sadzewicz L."/>
            <person name="Aluvathingal J."/>
            <person name="Nadendla S."/>
            <person name="Voskania-kordi A."/>
            <person name="Simonyan V."/>
            <person name="Patel J."/>
            <person name="Shawar R.M."/>
        </authorList>
    </citation>
    <scope>NUCLEOTIDE SEQUENCE [LARGE SCALE GENOMIC DNA]</scope>
    <source>
        <strain evidence="1 2">AR_0356</strain>
    </source>
</reference>
<keyword evidence="2" id="KW-1185">Reference proteome</keyword>
<dbReference type="AlphaFoldDB" id="A0A2R3IWZ7"/>
<sequence>MIGHEPLQKNNKKASKGHMEMEPMTCRPFTFCLALLGLLALPVFAAGTADDLLAVHQMRLATQKSLNAFFMYVGQEGDQRYASLIENSAHTAEARLQRLDGVNGSESRRLLGQLREQWRDYAQDLEKLTGAVRNKGYSDLQPVADLARRNQQLMDLGGQLYRSLQRENAATVPTLTEQSREQSLLMQDIALDYASRNASVGASFFGGGEQRPLDDLASRFSVNLLKLQQAPQNDEEISKALRGVAIKWHYIEKSLRNYNQNSVPFLVNKNADRIIDGLEKVAALYAARSQ</sequence>
<gene>
    <name evidence="1" type="ORF">CSB93_3389</name>
</gene>
<name>A0A2R3IWZ7_9PSED</name>
<accession>A0A2R3IWZ7</accession>
<organism evidence="1 2">
    <name type="scientific">Pseudomonas paraeruginosa</name>
    <dbReference type="NCBI Taxonomy" id="2994495"/>
    <lineage>
        <taxon>Bacteria</taxon>
        <taxon>Pseudomonadati</taxon>
        <taxon>Pseudomonadota</taxon>
        <taxon>Gammaproteobacteria</taxon>
        <taxon>Pseudomonadales</taxon>
        <taxon>Pseudomonadaceae</taxon>
        <taxon>Pseudomonas</taxon>
    </lineage>
</organism>
<protein>
    <submittedName>
        <fullName evidence="1">Type IV pili methyl-accepting chemotaxis transducer N-term family protein</fullName>
    </submittedName>
</protein>